<evidence type="ECO:0000256" key="1">
    <source>
        <dbReference type="ARBA" id="ARBA00022679"/>
    </source>
</evidence>
<dbReference type="GO" id="GO:0032259">
    <property type="term" value="P:methylation"/>
    <property type="evidence" value="ECO:0007669"/>
    <property type="project" value="UniProtKB-KW"/>
</dbReference>
<gene>
    <name evidence="3" type="primary">bchM</name>
    <name evidence="3" type="ORF">CPPEL_05915</name>
</gene>
<dbReference type="RefSeq" id="WP_123960246.1">
    <property type="nucleotide sequence ID" value="NZ_CP033898.1"/>
</dbReference>
<evidence type="ECO:0000313" key="3">
    <source>
        <dbReference type="EMBL" id="AZA09302.1"/>
    </source>
</evidence>
<reference evidence="3 4" key="1">
    <citation type="submission" date="2018-11" db="EMBL/GenBank/DDBJ databases">
        <authorList>
            <person name="Kleinhagauer T."/>
            <person name="Glaeser S.P."/>
            <person name="Spergser J."/>
            <person name="Ruckert C."/>
            <person name="Kaempfer P."/>
            <person name="Busse H.-J."/>
        </authorList>
    </citation>
    <scope>NUCLEOTIDE SEQUENCE [LARGE SCALE GENOMIC DNA]</scope>
    <source>
        <strain evidence="3 4">812CH</strain>
    </source>
</reference>
<dbReference type="AlphaFoldDB" id="A0A3G6IUE9"/>
<dbReference type="GO" id="GO:0046406">
    <property type="term" value="F:magnesium protoporphyrin IX methyltransferase activity"/>
    <property type="evidence" value="ECO:0007669"/>
    <property type="project" value="UniProtKB-EC"/>
</dbReference>
<keyword evidence="1 3" id="KW-0808">Transferase</keyword>
<dbReference type="PANTHER" id="PTHR43861">
    <property type="entry name" value="TRANS-ACONITATE 2-METHYLTRANSFERASE-RELATED"/>
    <property type="match status" value="1"/>
</dbReference>
<dbReference type="InterPro" id="IPR041698">
    <property type="entry name" value="Methyltransf_25"/>
</dbReference>
<organism evidence="3 4">
    <name type="scientific">Corynebacterium pseudopelargi</name>
    <dbReference type="NCBI Taxonomy" id="2080757"/>
    <lineage>
        <taxon>Bacteria</taxon>
        <taxon>Bacillati</taxon>
        <taxon>Actinomycetota</taxon>
        <taxon>Actinomycetes</taxon>
        <taxon>Mycobacteriales</taxon>
        <taxon>Corynebacteriaceae</taxon>
        <taxon>Corynebacterium</taxon>
    </lineage>
</organism>
<keyword evidence="4" id="KW-1185">Reference proteome</keyword>
<accession>A0A3G6IUE9</accession>
<keyword evidence="3" id="KW-0489">Methyltransferase</keyword>
<protein>
    <submittedName>
        <fullName evidence="3">Magnesium-protoporphyrin O-methyltransferase</fullName>
        <ecNumber evidence="3">2.1.1.11</ecNumber>
    </submittedName>
</protein>
<proteinExistence type="predicted"/>
<dbReference type="Pfam" id="PF13649">
    <property type="entry name" value="Methyltransf_25"/>
    <property type="match status" value="1"/>
</dbReference>
<dbReference type="KEGG" id="cpso:CPPEL_05915"/>
<dbReference type="EMBL" id="CP033898">
    <property type="protein sequence ID" value="AZA09302.1"/>
    <property type="molecule type" value="Genomic_DNA"/>
</dbReference>
<dbReference type="Gene3D" id="3.40.50.150">
    <property type="entry name" value="Vaccinia Virus protein VP39"/>
    <property type="match status" value="1"/>
</dbReference>
<dbReference type="EC" id="2.1.1.11" evidence="3"/>
<dbReference type="Proteomes" id="UP000271426">
    <property type="component" value="Chromosome"/>
</dbReference>
<dbReference type="InterPro" id="IPR029063">
    <property type="entry name" value="SAM-dependent_MTases_sf"/>
</dbReference>
<evidence type="ECO:0000259" key="2">
    <source>
        <dbReference type="Pfam" id="PF13649"/>
    </source>
</evidence>
<name>A0A3G6IUE9_9CORY</name>
<dbReference type="SUPFAM" id="SSF53335">
    <property type="entry name" value="S-adenosyl-L-methionine-dependent methyltransferases"/>
    <property type="match status" value="1"/>
</dbReference>
<evidence type="ECO:0000313" key="4">
    <source>
        <dbReference type="Proteomes" id="UP000271426"/>
    </source>
</evidence>
<dbReference type="OrthoDB" id="7062303at2"/>
<dbReference type="CDD" id="cd02440">
    <property type="entry name" value="AdoMet_MTases"/>
    <property type="match status" value="1"/>
</dbReference>
<sequence length="193" mass="21256">MPTWKEITSQNPEHSKNYAARWDRLEAQGNDIVGEARLIDAMAPRGAKILDAGCGQGRIGGYLQQRGHDVTGVDLDPLLIQQAKQRYPEATWIVGDLAEDTNVEGSFSLGVCAGNVLTFLAPEQRRPALAHLYQLMDSPSRLVVGFGGGRGYSFPAFFEDAQAEGFTVQQRFSSWDLQPFDQHSDFLVAVLSK</sequence>
<feature type="domain" description="Methyltransferase" evidence="2">
    <location>
        <begin position="49"/>
        <end position="136"/>
    </location>
</feature>